<comment type="caution">
    <text evidence="2">The sequence shown here is derived from an EMBL/GenBank/DDBJ whole genome shotgun (WGS) entry which is preliminary data.</text>
</comment>
<keyword evidence="3" id="KW-1185">Reference proteome</keyword>
<evidence type="ECO:0000313" key="2">
    <source>
        <dbReference type="EMBL" id="KAF9530181.1"/>
    </source>
</evidence>
<evidence type="ECO:0000313" key="3">
    <source>
        <dbReference type="Proteomes" id="UP000807306"/>
    </source>
</evidence>
<organism evidence="2 3">
    <name type="scientific">Crepidotus variabilis</name>
    <dbReference type="NCBI Taxonomy" id="179855"/>
    <lineage>
        <taxon>Eukaryota</taxon>
        <taxon>Fungi</taxon>
        <taxon>Dikarya</taxon>
        <taxon>Basidiomycota</taxon>
        <taxon>Agaricomycotina</taxon>
        <taxon>Agaricomycetes</taxon>
        <taxon>Agaricomycetidae</taxon>
        <taxon>Agaricales</taxon>
        <taxon>Agaricineae</taxon>
        <taxon>Crepidotaceae</taxon>
        <taxon>Crepidotus</taxon>
    </lineage>
</organism>
<sequence length="152" mass="17194">MPDSADLPTRGNLENSPQVAWPLLEVWGHETRWLLAHAASLLSYSIRLCKHGSGHRYFEVYRDTRWIGFSLSVKETIVHPTSWNDPSYDNFASTENVNYSEQYGQVLKLDTNHDQRSSSGGYNCRSPSPVNIPEKSKFLEKGLQQPAVSKLG</sequence>
<feature type="region of interest" description="Disordered" evidence="1">
    <location>
        <begin position="113"/>
        <end position="135"/>
    </location>
</feature>
<dbReference type="Proteomes" id="UP000807306">
    <property type="component" value="Unassembled WGS sequence"/>
</dbReference>
<evidence type="ECO:0000256" key="1">
    <source>
        <dbReference type="SAM" id="MobiDB-lite"/>
    </source>
</evidence>
<reference evidence="2" key="1">
    <citation type="submission" date="2020-11" db="EMBL/GenBank/DDBJ databases">
        <authorList>
            <consortium name="DOE Joint Genome Institute"/>
            <person name="Ahrendt S."/>
            <person name="Riley R."/>
            <person name="Andreopoulos W."/>
            <person name="Labutti K."/>
            <person name="Pangilinan J."/>
            <person name="Ruiz-Duenas F.J."/>
            <person name="Barrasa J.M."/>
            <person name="Sanchez-Garcia M."/>
            <person name="Camarero S."/>
            <person name="Miyauchi S."/>
            <person name="Serrano A."/>
            <person name="Linde D."/>
            <person name="Babiker R."/>
            <person name="Drula E."/>
            <person name="Ayuso-Fernandez I."/>
            <person name="Pacheco R."/>
            <person name="Padilla G."/>
            <person name="Ferreira P."/>
            <person name="Barriuso J."/>
            <person name="Kellner H."/>
            <person name="Castanera R."/>
            <person name="Alfaro M."/>
            <person name="Ramirez L."/>
            <person name="Pisabarro A.G."/>
            <person name="Kuo A."/>
            <person name="Tritt A."/>
            <person name="Lipzen A."/>
            <person name="He G."/>
            <person name="Yan M."/>
            <person name="Ng V."/>
            <person name="Cullen D."/>
            <person name="Martin F."/>
            <person name="Rosso M.-N."/>
            <person name="Henrissat B."/>
            <person name="Hibbett D."/>
            <person name="Martinez A.T."/>
            <person name="Grigoriev I.V."/>
        </authorList>
    </citation>
    <scope>NUCLEOTIDE SEQUENCE</scope>
    <source>
        <strain evidence="2">CBS 506.95</strain>
    </source>
</reference>
<gene>
    <name evidence="2" type="ORF">CPB83DRAFT_834466</name>
</gene>
<accession>A0A9P6EJD4</accession>
<proteinExistence type="predicted"/>
<feature type="compositionally biased region" description="Polar residues" evidence="1">
    <location>
        <begin position="117"/>
        <end position="129"/>
    </location>
</feature>
<protein>
    <submittedName>
        <fullName evidence="2">Uncharacterized protein</fullName>
    </submittedName>
</protein>
<dbReference type="AlphaFoldDB" id="A0A9P6EJD4"/>
<dbReference type="EMBL" id="MU157841">
    <property type="protein sequence ID" value="KAF9530181.1"/>
    <property type="molecule type" value="Genomic_DNA"/>
</dbReference>
<name>A0A9P6EJD4_9AGAR</name>